<dbReference type="AlphaFoldDB" id="A0A0V8GL61"/>
<dbReference type="RefSeq" id="WP_058264887.1">
    <property type="nucleotide sequence ID" value="NZ_FMYN01000001.1"/>
</dbReference>
<proteinExistence type="predicted"/>
<comment type="caution">
    <text evidence="1">The sequence shown here is derived from an EMBL/GenBank/DDBJ whole genome shotgun (WGS) entry which is preliminary data.</text>
</comment>
<dbReference type="Proteomes" id="UP000053797">
    <property type="component" value="Unassembled WGS sequence"/>
</dbReference>
<reference evidence="1 2" key="1">
    <citation type="journal article" date="2015" name="Int. J. Syst. Evol. Microbiol.">
        <title>Exiguobacterium enclense sp. nov., isolated from sediment.</title>
        <authorList>
            <person name="Dastager S.G."/>
            <person name="Mawlankar R."/>
            <person name="Sonalkar V.V."/>
            <person name="Thorat M.N."/>
            <person name="Mual P."/>
            <person name="Verma A."/>
            <person name="Krishnamurthi S."/>
            <person name="Tang S.K."/>
            <person name="Li W.J."/>
        </authorList>
    </citation>
    <scope>NUCLEOTIDE SEQUENCE [LARGE SCALE GENOMIC DNA]</scope>
    <source>
        <strain evidence="1 2">NIO-1109</strain>
    </source>
</reference>
<accession>A0A0V8GL61</accession>
<organism evidence="1 2">
    <name type="scientific">Exiguobacterium indicum</name>
    <dbReference type="NCBI Taxonomy" id="296995"/>
    <lineage>
        <taxon>Bacteria</taxon>
        <taxon>Bacillati</taxon>
        <taxon>Bacillota</taxon>
        <taxon>Bacilli</taxon>
        <taxon>Bacillales</taxon>
        <taxon>Bacillales Family XII. Incertae Sedis</taxon>
        <taxon>Exiguobacterium</taxon>
    </lineage>
</organism>
<dbReference type="EMBL" id="LNQL01000001">
    <property type="protein sequence ID" value="KSU50849.1"/>
    <property type="molecule type" value="Genomic_DNA"/>
</dbReference>
<protein>
    <recommendedName>
        <fullName evidence="3">Spore coat protein</fullName>
    </recommendedName>
</protein>
<gene>
    <name evidence="1" type="ORF">AS033_05575</name>
</gene>
<dbReference type="OrthoDB" id="2356617at2"/>
<name>A0A0V8GL61_9BACL</name>
<evidence type="ECO:0008006" key="3">
    <source>
        <dbReference type="Google" id="ProtNLM"/>
    </source>
</evidence>
<evidence type="ECO:0000313" key="2">
    <source>
        <dbReference type="Proteomes" id="UP000053797"/>
    </source>
</evidence>
<evidence type="ECO:0000313" key="1">
    <source>
        <dbReference type="EMBL" id="KSU50849.1"/>
    </source>
</evidence>
<sequence length="72" mass="7957">MAKSSLAIHETLEIHEIMTMKQACLVKAVAVRSFVKDETLEKLIAQDIKDSEQALNNLQKLLADHEGGGSHE</sequence>